<accession>A0A062U152</accession>
<keyword evidence="2" id="KW-1185">Reference proteome</keyword>
<evidence type="ECO:0000313" key="2">
    <source>
        <dbReference type="Proteomes" id="UP000249123"/>
    </source>
</evidence>
<protein>
    <submittedName>
        <fullName evidence="1">Uncharacterized protein</fullName>
    </submittedName>
</protein>
<reference evidence="1 2" key="1">
    <citation type="submission" date="2013-04" db="EMBL/GenBank/DDBJ databases">
        <title>Hyphomonas sp. T24B3 Genome Sequencing.</title>
        <authorList>
            <person name="Lai Q."/>
            <person name="Shao Z."/>
        </authorList>
    </citation>
    <scope>NUCLEOTIDE SEQUENCE [LARGE SCALE GENOMIC DNA]</scope>
    <source>
        <strain evidence="1 2">T24B3</strain>
    </source>
</reference>
<dbReference type="Proteomes" id="UP000249123">
    <property type="component" value="Unassembled WGS sequence"/>
</dbReference>
<dbReference type="EMBL" id="AWFB01000016">
    <property type="protein sequence ID" value="RAN33864.1"/>
    <property type="molecule type" value="Genomic_DNA"/>
</dbReference>
<gene>
    <name evidence="1" type="ORF">HY3_11890</name>
</gene>
<name>A0A062U152_9PROT</name>
<evidence type="ECO:0000313" key="1">
    <source>
        <dbReference type="EMBL" id="RAN33864.1"/>
    </source>
</evidence>
<dbReference type="STRING" id="1280941.HY2_15635"/>
<comment type="caution">
    <text evidence="1">The sequence shown here is derived from an EMBL/GenBank/DDBJ whole genome shotgun (WGS) entry which is preliminary data.</text>
</comment>
<accession>A0A328JYZ0</accession>
<organism evidence="1 2">
    <name type="scientific">Hyphomonas pacifica</name>
    <dbReference type="NCBI Taxonomy" id="1280941"/>
    <lineage>
        <taxon>Bacteria</taxon>
        <taxon>Pseudomonadati</taxon>
        <taxon>Pseudomonadota</taxon>
        <taxon>Alphaproteobacteria</taxon>
        <taxon>Hyphomonadales</taxon>
        <taxon>Hyphomonadaceae</taxon>
        <taxon>Hyphomonas</taxon>
    </lineage>
</organism>
<sequence>MSPNLKVFRRGHDTATVADMIGAIATERMATIGADIRAYALASLLEQASQNRGFNAVTQVLHLGHCCLKRPNDALAFAVSQYKHV</sequence>
<proteinExistence type="predicted"/>
<dbReference type="AlphaFoldDB" id="A0A062U152"/>